<keyword evidence="3" id="KW-1185">Reference proteome</keyword>
<reference evidence="2" key="1">
    <citation type="journal article" date="2020" name="Stud. Mycol.">
        <title>101 Dothideomycetes genomes: a test case for predicting lifestyles and emergence of pathogens.</title>
        <authorList>
            <person name="Haridas S."/>
            <person name="Albert R."/>
            <person name="Binder M."/>
            <person name="Bloem J."/>
            <person name="Labutti K."/>
            <person name="Salamov A."/>
            <person name="Andreopoulos B."/>
            <person name="Baker S."/>
            <person name="Barry K."/>
            <person name="Bills G."/>
            <person name="Bluhm B."/>
            <person name="Cannon C."/>
            <person name="Castanera R."/>
            <person name="Culley D."/>
            <person name="Daum C."/>
            <person name="Ezra D."/>
            <person name="Gonzalez J."/>
            <person name="Henrissat B."/>
            <person name="Kuo A."/>
            <person name="Liang C."/>
            <person name="Lipzen A."/>
            <person name="Lutzoni F."/>
            <person name="Magnuson J."/>
            <person name="Mondo S."/>
            <person name="Nolan M."/>
            <person name="Ohm R."/>
            <person name="Pangilinan J."/>
            <person name="Park H.-J."/>
            <person name="Ramirez L."/>
            <person name="Alfaro M."/>
            <person name="Sun H."/>
            <person name="Tritt A."/>
            <person name="Yoshinaga Y."/>
            <person name="Zwiers L.-H."/>
            <person name="Turgeon B."/>
            <person name="Goodwin S."/>
            <person name="Spatafora J."/>
            <person name="Crous P."/>
            <person name="Grigoriev I."/>
        </authorList>
    </citation>
    <scope>NUCLEOTIDE SEQUENCE</scope>
    <source>
        <strain evidence="2">CBS 161.51</strain>
    </source>
</reference>
<name>A0A6A5SF58_9PLEO</name>
<sequence>SPDSVIFVLAGRTTLSEHTPTESIEVAYQIAERSPYLRNFLPQHACPSRNLLPIQLGDVDPAGFRLYVEWLNTGLTKISTHKRLLPICNCIALIYAHIVGSTFNAPNFQDYIIDVMTEILHPAQGPDLKVLEILFLEKHASSLLKRFIIDRMFAHERKMLGMLRGFVEDMMTAGNNAQPGCEYHIHDAEGNCYRDEMVAERGEEGNIKGKGKEWSVDDDAELNAMAAHYLGKTKKISSSYAAETTKTSVTRSLVLECLARLSPRLDGTPTQDLIAECLALLPCRPTRMYETDNDSLISPSNSSFAPYTEEKEDEEEEEIPAYLRLGSPSSTSHLFRDFSFAPLPKALHLNIAPNSPRVTKPRIVPLTQHILLPPSPRTATVSTPTLLPRSSPPLKVSPPYHISPSSLSPHFPPLAKRKPVPPRGVDWVEQWDRLHALQGTQGFGLRTTEKKERKSR</sequence>
<feature type="compositionally biased region" description="Polar residues" evidence="1">
    <location>
        <begin position="294"/>
        <end position="305"/>
    </location>
</feature>
<feature type="region of interest" description="Disordered" evidence="1">
    <location>
        <begin position="291"/>
        <end position="318"/>
    </location>
</feature>
<proteinExistence type="predicted"/>
<evidence type="ECO:0000313" key="3">
    <source>
        <dbReference type="Proteomes" id="UP000800038"/>
    </source>
</evidence>
<accession>A0A6A5SF58</accession>
<feature type="non-terminal residue" evidence="2">
    <location>
        <position position="456"/>
    </location>
</feature>
<protein>
    <submittedName>
        <fullName evidence="2">Uncharacterized protein</fullName>
    </submittedName>
</protein>
<dbReference type="Proteomes" id="UP000800038">
    <property type="component" value="Unassembled WGS sequence"/>
</dbReference>
<dbReference type="AlphaFoldDB" id="A0A6A5SF58"/>
<dbReference type="EMBL" id="ML976107">
    <property type="protein sequence ID" value="KAF1938370.1"/>
    <property type="molecule type" value="Genomic_DNA"/>
</dbReference>
<feature type="non-terminal residue" evidence="2">
    <location>
        <position position="1"/>
    </location>
</feature>
<evidence type="ECO:0000256" key="1">
    <source>
        <dbReference type="SAM" id="MobiDB-lite"/>
    </source>
</evidence>
<dbReference type="OrthoDB" id="3788067at2759"/>
<evidence type="ECO:0000313" key="2">
    <source>
        <dbReference type="EMBL" id="KAF1938370.1"/>
    </source>
</evidence>
<gene>
    <name evidence="2" type="ORF">EJ02DRAFT_309572</name>
</gene>
<organism evidence="2 3">
    <name type="scientific">Clathrospora elynae</name>
    <dbReference type="NCBI Taxonomy" id="706981"/>
    <lineage>
        <taxon>Eukaryota</taxon>
        <taxon>Fungi</taxon>
        <taxon>Dikarya</taxon>
        <taxon>Ascomycota</taxon>
        <taxon>Pezizomycotina</taxon>
        <taxon>Dothideomycetes</taxon>
        <taxon>Pleosporomycetidae</taxon>
        <taxon>Pleosporales</taxon>
        <taxon>Diademaceae</taxon>
        <taxon>Clathrospora</taxon>
    </lineage>
</organism>